<sequence>MQSVEDVETLAQQEVDGSTKDAMREEQTVSNKTLYVYPTSERLNEEHLKEIFSLFGSVDKLTYVKEEKYGSIVFMEEEDAIKASTIMDGGIIDGKNIRTKVDKLHELSSFEEEEEACLPTGDFLIDLEKKARRERFLVHTVNRNSETQESRLFVVVLKEKNVMSKAEDVTLLVLVKETGKAYRRKVVVKTNFIPFISPKVKLREGRLPLKKVE</sequence>
<dbReference type="KEGG" id="gsl:Gasu_61500"/>
<dbReference type="GO" id="GO:0005737">
    <property type="term" value="C:cytoplasm"/>
    <property type="evidence" value="ECO:0007669"/>
    <property type="project" value="TreeGrafter"/>
</dbReference>
<dbReference type="InterPro" id="IPR035979">
    <property type="entry name" value="RBD_domain_sf"/>
</dbReference>
<dbReference type="Proteomes" id="UP000030680">
    <property type="component" value="Unassembled WGS sequence"/>
</dbReference>
<dbReference type="Gramene" id="EME26208">
    <property type="protein sequence ID" value="EME26208"/>
    <property type="gene ID" value="Gasu_61500"/>
</dbReference>
<keyword evidence="6" id="KW-1185">Reference proteome</keyword>
<dbReference type="GO" id="GO:0061574">
    <property type="term" value="C:ASAP complex"/>
    <property type="evidence" value="ECO:0007669"/>
    <property type="project" value="TreeGrafter"/>
</dbReference>
<dbReference type="GO" id="GO:0000398">
    <property type="term" value="P:mRNA splicing, via spliceosome"/>
    <property type="evidence" value="ECO:0007669"/>
    <property type="project" value="TreeGrafter"/>
</dbReference>
<evidence type="ECO:0000256" key="1">
    <source>
        <dbReference type="ARBA" id="ARBA00022884"/>
    </source>
</evidence>
<gene>
    <name evidence="5" type="ORF">Gasu_61500</name>
</gene>
<protein>
    <recommendedName>
        <fullName evidence="4">RRM domain-containing protein</fullName>
    </recommendedName>
</protein>
<dbReference type="AlphaFoldDB" id="M2XRB7"/>
<evidence type="ECO:0000256" key="3">
    <source>
        <dbReference type="SAM" id="MobiDB-lite"/>
    </source>
</evidence>
<dbReference type="PROSITE" id="PS50102">
    <property type="entry name" value="RRM"/>
    <property type="match status" value="1"/>
</dbReference>
<evidence type="ECO:0000256" key="2">
    <source>
        <dbReference type="PROSITE-ProRule" id="PRU00176"/>
    </source>
</evidence>
<dbReference type="EMBL" id="KB454578">
    <property type="protein sequence ID" value="EME26208.1"/>
    <property type="molecule type" value="Genomic_DNA"/>
</dbReference>
<reference evidence="6" key="1">
    <citation type="journal article" date="2013" name="Science">
        <title>Gene transfer from bacteria and archaea facilitated evolution of an extremophilic eukaryote.</title>
        <authorList>
            <person name="Schonknecht G."/>
            <person name="Chen W.H."/>
            <person name="Ternes C.M."/>
            <person name="Barbier G.G."/>
            <person name="Shrestha R.P."/>
            <person name="Stanke M."/>
            <person name="Brautigam A."/>
            <person name="Baker B.J."/>
            <person name="Banfield J.F."/>
            <person name="Garavito R.M."/>
            <person name="Carr K."/>
            <person name="Wilkerson C."/>
            <person name="Rensing S.A."/>
            <person name="Gagneul D."/>
            <person name="Dickenson N.E."/>
            <person name="Oesterhelt C."/>
            <person name="Lercher M.J."/>
            <person name="Weber A.P."/>
        </authorList>
    </citation>
    <scope>NUCLEOTIDE SEQUENCE [LARGE SCALE GENOMIC DNA]</scope>
    <source>
        <strain evidence="6">074W</strain>
    </source>
</reference>
<dbReference type="GeneID" id="17085192"/>
<evidence type="ECO:0000259" key="4">
    <source>
        <dbReference type="PROSITE" id="PS50102"/>
    </source>
</evidence>
<dbReference type="GO" id="GO:0005654">
    <property type="term" value="C:nucleoplasm"/>
    <property type="evidence" value="ECO:0007669"/>
    <property type="project" value="TreeGrafter"/>
</dbReference>
<dbReference type="PANTHER" id="PTHR15481">
    <property type="entry name" value="RIBONUCLEIC ACID BINDING PROTEIN S1"/>
    <property type="match status" value="1"/>
</dbReference>
<organism evidence="5 6">
    <name type="scientific">Galdieria sulphuraria</name>
    <name type="common">Red alga</name>
    <dbReference type="NCBI Taxonomy" id="130081"/>
    <lineage>
        <taxon>Eukaryota</taxon>
        <taxon>Rhodophyta</taxon>
        <taxon>Bangiophyceae</taxon>
        <taxon>Galdieriales</taxon>
        <taxon>Galdieriaceae</taxon>
        <taxon>Galdieria</taxon>
    </lineage>
</organism>
<evidence type="ECO:0000313" key="6">
    <source>
        <dbReference type="Proteomes" id="UP000030680"/>
    </source>
</evidence>
<dbReference type="PANTHER" id="PTHR15481:SF0">
    <property type="entry name" value="LD23870P-RELATED"/>
    <property type="match status" value="1"/>
</dbReference>
<dbReference type="Gene3D" id="3.30.70.330">
    <property type="match status" value="1"/>
</dbReference>
<dbReference type="InterPro" id="IPR000504">
    <property type="entry name" value="RRM_dom"/>
</dbReference>
<name>M2XRB7_GALSU</name>
<dbReference type="OrthoDB" id="439808at2759"/>
<evidence type="ECO:0000313" key="5">
    <source>
        <dbReference type="EMBL" id="EME26208.1"/>
    </source>
</evidence>
<dbReference type="InterPro" id="IPR012677">
    <property type="entry name" value="Nucleotide-bd_a/b_plait_sf"/>
</dbReference>
<dbReference type="RefSeq" id="XP_005702728.1">
    <property type="nucleotide sequence ID" value="XM_005702671.1"/>
</dbReference>
<dbReference type="SUPFAM" id="SSF54928">
    <property type="entry name" value="RNA-binding domain, RBD"/>
    <property type="match status" value="1"/>
</dbReference>
<dbReference type="SMART" id="SM00360">
    <property type="entry name" value="RRM"/>
    <property type="match status" value="1"/>
</dbReference>
<proteinExistence type="predicted"/>
<feature type="region of interest" description="Disordered" evidence="3">
    <location>
        <begin position="1"/>
        <end position="25"/>
    </location>
</feature>
<keyword evidence="1 2" id="KW-0694">RNA-binding</keyword>
<dbReference type="Pfam" id="PF00076">
    <property type="entry name" value="RRM_1"/>
    <property type="match status" value="1"/>
</dbReference>
<feature type="domain" description="RRM" evidence="4">
    <location>
        <begin position="32"/>
        <end position="104"/>
    </location>
</feature>
<accession>M2XRB7</accession>
<dbReference type="GO" id="GO:0003723">
    <property type="term" value="F:RNA binding"/>
    <property type="evidence" value="ECO:0007669"/>
    <property type="project" value="UniProtKB-UniRule"/>
</dbReference>